<reference evidence="2" key="1">
    <citation type="submission" date="2016-10" db="EMBL/GenBank/DDBJ databases">
        <authorList>
            <person name="Varghese N."/>
            <person name="Submissions S."/>
        </authorList>
    </citation>
    <scope>NUCLEOTIDE SEQUENCE [LARGE SCALE GENOMIC DNA]</scope>
    <source>
        <strain evidence="2">CGMCC 1.10121</strain>
    </source>
</reference>
<gene>
    <name evidence="1" type="ORF">SAMN04487948_13417</name>
</gene>
<accession>A0A1H8WMB5</accession>
<name>A0A1H8WMB5_9EURY</name>
<evidence type="ECO:0000313" key="1">
    <source>
        <dbReference type="EMBL" id="SEP28775.1"/>
    </source>
</evidence>
<evidence type="ECO:0000313" key="2">
    <source>
        <dbReference type="Proteomes" id="UP000199126"/>
    </source>
</evidence>
<dbReference type="EMBL" id="FODV01000034">
    <property type="protein sequence ID" value="SEP28775.1"/>
    <property type="molecule type" value="Genomic_DNA"/>
</dbReference>
<keyword evidence="2" id="KW-1185">Reference proteome</keyword>
<proteinExistence type="predicted"/>
<dbReference type="AlphaFoldDB" id="A0A1H8WMB5"/>
<organism evidence="1 2">
    <name type="scientific">Halogranum amylolyticum</name>
    <dbReference type="NCBI Taxonomy" id="660520"/>
    <lineage>
        <taxon>Archaea</taxon>
        <taxon>Methanobacteriati</taxon>
        <taxon>Methanobacteriota</taxon>
        <taxon>Stenosarchaea group</taxon>
        <taxon>Halobacteria</taxon>
        <taxon>Halobacteriales</taxon>
        <taxon>Haloferacaceae</taxon>
    </lineage>
</organism>
<sequence length="101" mass="11299">MSITHAATQERTESLADHLTSALTNSFTVGTDCTGSTHHYYRPADTVVVFDGRELDHHQPLNGRTLEEWRVFVAQERGWTSCGPLAQLGLRMDAKRKETGQ</sequence>
<dbReference type="Proteomes" id="UP000199126">
    <property type="component" value="Unassembled WGS sequence"/>
</dbReference>
<protein>
    <submittedName>
        <fullName evidence="1">Uncharacterized protein</fullName>
    </submittedName>
</protein>